<evidence type="ECO:0000259" key="2">
    <source>
        <dbReference type="Pfam" id="PF13946"/>
    </source>
</evidence>
<sequence>MTQSRTRYLHAAAVCTACALVLSGCGGDAVDTRAGAQSASRSAATVTAEAQAAEEYAAALQHLYVAYFGRPADVGGMVFWDRQFKLSRAPTEPAALAAQYRWNAGVRQVFDAFSNSAESQQLYPGNTPMFLDGVYRNLFNRSADLPGLAWWTNAIDNGQISRAEAAMSIMLGAQGDDAVAVRNKLAVSASFYRQMSLRVSTVLAYNGTRANELARRMLAQVDAKTDLVAFEAIIKATIDELELPIVTPAG</sequence>
<evidence type="ECO:0000313" key="4">
    <source>
        <dbReference type="Proteomes" id="UP000198639"/>
    </source>
</evidence>
<dbReference type="OrthoDB" id="8749115at2"/>
<dbReference type="EMBL" id="FOLD01000034">
    <property type="protein sequence ID" value="SFD72156.1"/>
    <property type="molecule type" value="Genomic_DNA"/>
</dbReference>
<dbReference type="InterPro" id="IPR025282">
    <property type="entry name" value="DUF4214"/>
</dbReference>
<dbReference type="AlphaFoldDB" id="A0A1I1UMZ0"/>
<dbReference type="RefSeq" id="WP_091876585.1">
    <property type="nucleotide sequence ID" value="NZ_FOLD01000034.1"/>
</dbReference>
<name>A0A1I1UMZ0_9BURK</name>
<dbReference type="Proteomes" id="UP000198639">
    <property type="component" value="Unassembled WGS sequence"/>
</dbReference>
<organism evidence="3 4">
    <name type="scientific">Massilia yuzhufengensis</name>
    <dbReference type="NCBI Taxonomy" id="1164594"/>
    <lineage>
        <taxon>Bacteria</taxon>
        <taxon>Pseudomonadati</taxon>
        <taxon>Pseudomonadota</taxon>
        <taxon>Betaproteobacteria</taxon>
        <taxon>Burkholderiales</taxon>
        <taxon>Oxalobacteraceae</taxon>
        <taxon>Telluria group</taxon>
        <taxon>Massilia</taxon>
    </lineage>
</organism>
<keyword evidence="1" id="KW-0732">Signal</keyword>
<dbReference type="STRING" id="1164594.SAMN05216204_13448"/>
<accession>A0A1I1UMZ0</accession>
<proteinExistence type="predicted"/>
<evidence type="ECO:0000313" key="3">
    <source>
        <dbReference type="EMBL" id="SFD72156.1"/>
    </source>
</evidence>
<feature type="domain" description="DUF4214" evidence="2">
    <location>
        <begin position="112"/>
        <end position="170"/>
    </location>
</feature>
<gene>
    <name evidence="3" type="ORF">SAMN05216204_13448</name>
</gene>
<keyword evidence="4" id="KW-1185">Reference proteome</keyword>
<feature type="chain" id="PRO_5011750104" description="DUF4214 domain-containing protein" evidence="1">
    <location>
        <begin position="20"/>
        <end position="250"/>
    </location>
</feature>
<feature type="signal peptide" evidence="1">
    <location>
        <begin position="1"/>
        <end position="19"/>
    </location>
</feature>
<reference evidence="4" key="1">
    <citation type="submission" date="2016-10" db="EMBL/GenBank/DDBJ databases">
        <authorList>
            <person name="Varghese N."/>
            <person name="Submissions S."/>
        </authorList>
    </citation>
    <scope>NUCLEOTIDE SEQUENCE [LARGE SCALE GENOMIC DNA]</scope>
    <source>
        <strain evidence="4">CGMCC 1.12041</strain>
    </source>
</reference>
<evidence type="ECO:0000256" key="1">
    <source>
        <dbReference type="SAM" id="SignalP"/>
    </source>
</evidence>
<dbReference type="Pfam" id="PF13946">
    <property type="entry name" value="DUF4214"/>
    <property type="match status" value="1"/>
</dbReference>
<dbReference type="PROSITE" id="PS51257">
    <property type="entry name" value="PROKAR_LIPOPROTEIN"/>
    <property type="match status" value="1"/>
</dbReference>
<protein>
    <recommendedName>
        <fullName evidence="2">DUF4214 domain-containing protein</fullName>
    </recommendedName>
</protein>